<dbReference type="Proteomes" id="UP001610432">
    <property type="component" value="Unassembled WGS sequence"/>
</dbReference>
<dbReference type="SUPFAM" id="SSF75304">
    <property type="entry name" value="Amidase signature (AS) enzymes"/>
    <property type="match status" value="1"/>
</dbReference>
<organism evidence="6 7">
    <name type="scientific">Aspergillus lucknowensis</name>
    <dbReference type="NCBI Taxonomy" id="176173"/>
    <lineage>
        <taxon>Eukaryota</taxon>
        <taxon>Fungi</taxon>
        <taxon>Dikarya</taxon>
        <taxon>Ascomycota</taxon>
        <taxon>Pezizomycotina</taxon>
        <taxon>Eurotiomycetes</taxon>
        <taxon>Eurotiomycetidae</taxon>
        <taxon>Eurotiales</taxon>
        <taxon>Aspergillaceae</taxon>
        <taxon>Aspergillus</taxon>
        <taxon>Aspergillus subgen. Nidulantes</taxon>
    </lineage>
</organism>
<dbReference type="InterPro" id="IPR036928">
    <property type="entry name" value="AS_sf"/>
</dbReference>
<evidence type="ECO:0000256" key="3">
    <source>
        <dbReference type="ARBA" id="ARBA00012922"/>
    </source>
</evidence>
<protein>
    <recommendedName>
        <fullName evidence="3">amidase</fullName>
        <ecNumber evidence="3">3.5.1.4</ecNumber>
    </recommendedName>
</protein>
<dbReference type="EMBL" id="JBFXLQ010000061">
    <property type="protein sequence ID" value="KAL2862797.1"/>
    <property type="molecule type" value="Genomic_DNA"/>
</dbReference>
<dbReference type="InterPro" id="IPR020556">
    <property type="entry name" value="Amidase_CS"/>
</dbReference>
<evidence type="ECO:0000313" key="6">
    <source>
        <dbReference type="EMBL" id="KAL2862797.1"/>
    </source>
</evidence>
<evidence type="ECO:0000256" key="1">
    <source>
        <dbReference type="ARBA" id="ARBA00001311"/>
    </source>
</evidence>
<dbReference type="PANTHER" id="PTHR46072:SF4">
    <property type="entry name" value="AMIDASE C550.07-RELATED"/>
    <property type="match status" value="1"/>
</dbReference>
<keyword evidence="7" id="KW-1185">Reference proteome</keyword>
<accession>A0ABR4LHF0</accession>
<feature type="domain" description="Amidase" evidence="5">
    <location>
        <begin position="77"/>
        <end position="526"/>
    </location>
</feature>
<evidence type="ECO:0000256" key="4">
    <source>
        <dbReference type="ARBA" id="ARBA00022801"/>
    </source>
</evidence>
<sequence>MKAAWEWKAEKCRQICKDSMNPEWLLPESELPGEGQLNVVTFPDTCGLLTSEQVKITKLTANELVEQMHTGKLSAVEVTTAFLKRAHVGNQLVNFVTEFMVEEALDRAAELDDYFKATGKLVGPLHGVPISVKEHVGLKNRICHASYVAWTDHIPKEDALLVRLLRNAGGVFIARTNQPQSIMHMECNNIIYGETVNPYNRNLTAGGSSGGEGASIGLHCAALGIGTDIGGSIRYPAAFCGSYGLRITALRNPYKGVFLAGGGNESIRCVIGPLANSIADLKLFQKAVIDQKPWEEETSLIPLPWKELPSFKPEQITVGIMWDDGIVRPFPPMTRALQNAKSKLESAGVKLVNWEPYEHRRGWDILRCLYFPDTANTQKAILEEGGEPVHPLTEWAFAYGKPRSLSLAENWELNVQREEYRADYHRTMNEHGVDFILCPPYTGAASEIGTGQYWHYTAIWNILDQPAVIFPTRLVTDPQVDKVDPSFRPRNPEEKREWKKYVPEKFANAPLALQVVGKHFQDEATLEAAELISKIVLAD</sequence>
<dbReference type="EC" id="3.5.1.4" evidence="3"/>
<keyword evidence="4" id="KW-0378">Hydrolase</keyword>
<proteinExistence type="inferred from homology"/>
<dbReference type="Gene3D" id="3.90.1300.10">
    <property type="entry name" value="Amidase signature (AS) domain"/>
    <property type="match status" value="1"/>
</dbReference>
<dbReference type="RefSeq" id="XP_070881776.1">
    <property type="nucleotide sequence ID" value="XM_071034712.1"/>
</dbReference>
<reference evidence="6 7" key="1">
    <citation type="submission" date="2024-07" db="EMBL/GenBank/DDBJ databases">
        <title>Section-level genome sequencing and comparative genomics of Aspergillus sections Usti and Cavernicolus.</title>
        <authorList>
            <consortium name="Lawrence Berkeley National Laboratory"/>
            <person name="Nybo J.L."/>
            <person name="Vesth T.C."/>
            <person name="Theobald S."/>
            <person name="Frisvad J.C."/>
            <person name="Larsen T.O."/>
            <person name="Kjaerboelling I."/>
            <person name="Rothschild-Mancinelli K."/>
            <person name="Lyhne E.K."/>
            <person name="Kogle M.E."/>
            <person name="Barry K."/>
            <person name="Clum A."/>
            <person name="Na H."/>
            <person name="Ledsgaard L."/>
            <person name="Lin J."/>
            <person name="Lipzen A."/>
            <person name="Kuo A."/>
            <person name="Riley R."/>
            <person name="Mondo S."/>
            <person name="Labutti K."/>
            <person name="Haridas S."/>
            <person name="Pangalinan J."/>
            <person name="Salamov A.A."/>
            <person name="Simmons B.A."/>
            <person name="Magnuson J.K."/>
            <person name="Chen J."/>
            <person name="Drula E."/>
            <person name="Henrissat B."/>
            <person name="Wiebenga A."/>
            <person name="Lubbers R.J."/>
            <person name="Gomes A.C."/>
            <person name="Macurrencykelacurrency M.R."/>
            <person name="Stajich J."/>
            <person name="Grigoriev I.V."/>
            <person name="Mortensen U.H."/>
            <person name="De Vries R.P."/>
            <person name="Baker S.E."/>
            <person name="Andersen M.R."/>
        </authorList>
    </citation>
    <scope>NUCLEOTIDE SEQUENCE [LARGE SCALE GENOMIC DNA]</scope>
    <source>
        <strain evidence="6 7">CBS 449.75</strain>
    </source>
</reference>
<dbReference type="Pfam" id="PF01425">
    <property type="entry name" value="Amidase"/>
    <property type="match status" value="1"/>
</dbReference>
<evidence type="ECO:0000256" key="2">
    <source>
        <dbReference type="ARBA" id="ARBA00009199"/>
    </source>
</evidence>
<comment type="similarity">
    <text evidence="2">Belongs to the amidase family.</text>
</comment>
<dbReference type="GeneID" id="98149784"/>
<dbReference type="InterPro" id="IPR023631">
    <property type="entry name" value="Amidase_dom"/>
</dbReference>
<evidence type="ECO:0000313" key="7">
    <source>
        <dbReference type="Proteomes" id="UP001610432"/>
    </source>
</evidence>
<comment type="caution">
    <text evidence="6">The sequence shown here is derived from an EMBL/GenBank/DDBJ whole genome shotgun (WGS) entry which is preliminary data.</text>
</comment>
<dbReference type="PANTHER" id="PTHR46072">
    <property type="entry name" value="AMIDASE-RELATED-RELATED"/>
    <property type="match status" value="1"/>
</dbReference>
<gene>
    <name evidence="6" type="ORF">BJX67DRAFT_391064</name>
</gene>
<evidence type="ECO:0000259" key="5">
    <source>
        <dbReference type="Pfam" id="PF01425"/>
    </source>
</evidence>
<dbReference type="PROSITE" id="PS00571">
    <property type="entry name" value="AMIDASES"/>
    <property type="match status" value="1"/>
</dbReference>
<name>A0ABR4LHF0_9EURO</name>
<dbReference type="PIRSF" id="PIRSF001221">
    <property type="entry name" value="Amidase_fungi"/>
    <property type="match status" value="1"/>
</dbReference>
<comment type="catalytic activity">
    <reaction evidence="1">
        <text>a monocarboxylic acid amide + H2O = a monocarboxylate + NH4(+)</text>
        <dbReference type="Rhea" id="RHEA:12020"/>
        <dbReference type="ChEBI" id="CHEBI:15377"/>
        <dbReference type="ChEBI" id="CHEBI:28938"/>
        <dbReference type="ChEBI" id="CHEBI:35757"/>
        <dbReference type="ChEBI" id="CHEBI:83628"/>
        <dbReference type="EC" id="3.5.1.4"/>
    </reaction>
</comment>